<evidence type="ECO:0000313" key="8">
    <source>
        <dbReference type="Proteomes" id="UP001346149"/>
    </source>
</evidence>
<dbReference type="Proteomes" id="UP001346149">
    <property type="component" value="Unassembled WGS sequence"/>
</dbReference>
<evidence type="ECO:0000259" key="6">
    <source>
        <dbReference type="SMART" id="SM00385"/>
    </source>
</evidence>
<evidence type="ECO:0000256" key="2">
    <source>
        <dbReference type="ARBA" id="ARBA00023127"/>
    </source>
</evidence>
<feature type="domain" description="Cyclin-like" evidence="6">
    <location>
        <begin position="388"/>
        <end position="475"/>
    </location>
</feature>
<reference evidence="7 8" key="1">
    <citation type="journal article" date="2023" name="Hortic Res">
        <title>Pangenome of water caltrop reveals structural variations and asymmetric subgenome divergence after allopolyploidization.</title>
        <authorList>
            <person name="Zhang X."/>
            <person name="Chen Y."/>
            <person name="Wang L."/>
            <person name="Yuan Y."/>
            <person name="Fang M."/>
            <person name="Shi L."/>
            <person name="Lu R."/>
            <person name="Comes H.P."/>
            <person name="Ma Y."/>
            <person name="Chen Y."/>
            <person name="Huang G."/>
            <person name="Zhou Y."/>
            <person name="Zheng Z."/>
            <person name="Qiu Y."/>
        </authorList>
    </citation>
    <scope>NUCLEOTIDE SEQUENCE [LARGE SCALE GENOMIC DNA]</scope>
    <source>
        <strain evidence="7">F231</strain>
    </source>
</reference>
<proteinExistence type="inferred from homology"/>
<name>A0AAN7LAN4_TRANT</name>
<protein>
    <recommendedName>
        <fullName evidence="6">Cyclin-like domain-containing protein</fullName>
    </recommendedName>
</protein>
<keyword evidence="1" id="KW-0132">Cell division</keyword>
<keyword evidence="2 4" id="KW-0195">Cyclin</keyword>
<dbReference type="InterPro" id="IPR006671">
    <property type="entry name" value="Cyclin_N"/>
</dbReference>
<evidence type="ECO:0000256" key="3">
    <source>
        <dbReference type="ARBA" id="ARBA00023306"/>
    </source>
</evidence>
<accession>A0AAN7LAN4</accession>
<gene>
    <name evidence="7" type="ORF">SAY86_007311</name>
</gene>
<dbReference type="PANTHER" id="PTHR10177">
    <property type="entry name" value="CYCLINS"/>
    <property type="match status" value="1"/>
</dbReference>
<dbReference type="InterPro" id="IPR039361">
    <property type="entry name" value="Cyclin"/>
</dbReference>
<dbReference type="GO" id="GO:0051301">
    <property type="term" value="P:cell division"/>
    <property type="evidence" value="ECO:0007669"/>
    <property type="project" value="UniProtKB-KW"/>
</dbReference>
<feature type="region of interest" description="Disordered" evidence="5">
    <location>
        <begin position="200"/>
        <end position="225"/>
    </location>
</feature>
<dbReference type="AlphaFoldDB" id="A0AAN7LAN4"/>
<dbReference type="SUPFAM" id="SSF47954">
    <property type="entry name" value="Cyclin-like"/>
    <property type="match status" value="2"/>
</dbReference>
<dbReference type="InterPro" id="IPR004367">
    <property type="entry name" value="Cyclin_C-dom"/>
</dbReference>
<dbReference type="InterPro" id="IPR013763">
    <property type="entry name" value="Cyclin-like_dom"/>
</dbReference>
<sequence length="573" mass="64465">MSSLFQRSQPMVCKKLRSKLPQRKRHLWVLSSPLPSLSLNSSASAILSEPSWLDGKDTENNASMLRTQSCLSNRLLVGVGAAGLEAPEVTDTSESLTSWCESSHGAVKRQKTAFLDHLKATTNRDNEVSISIARSEVSSIQKHTRTKSHEFSSKLSQNFVQSAEEVRTYVGFKEENEVMSVMSAVEFCNETDAASSLAELQEEMTKQSDNRASESASSLRAPTRGSTIDQKAKSVNLKYDSYLICTEQLAYDDGLRYCSCDDESFSDLQSEIFLDSSDYEFSSSPSLSLDSGSQFSERSAEDSNPSHTFVLLLQFRDQFLRSGTSCVPGNGTSTLIYADKITSLGFDVEEDAMSYLILRNRERRQVLIWSSSEERGASVIDQRSRMVHWMIQQSRSKKLQKETLFLAVSIFDRFMKAGSFPVSRKYQIAGVASLTLATRIEENQPYNSVREMTFCIGTNMYRRCEVVAMEWLMQEALNFQCSPPTVYNFLWFYLRAARADGQLSKKVNDLGELALLDHKLLSFWPSTIAAALVILACHEDAAAQQVIMTHVRTRDDDLPRCIESLQWLVKYIC</sequence>
<comment type="similarity">
    <text evidence="4">Belongs to the cyclin family.</text>
</comment>
<dbReference type="CDD" id="cd20721">
    <property type="entry name" value="CYCLIN_SDS-like_rpt2"/>
    <property type="match status" value="1"/>
</dbReference>
<dbReference type="Pfam" id="PF00134">
    <property type="entry name" value="Cyclin_N"/>
    <property type="match status" value="1"/>
</dbReference>
<dbReference type="EMBL" id="JAXQNO010000015">
    <property type="protein sequence ID" value="KAK4782937.1"/>
    <property type="molecule type" value="Genomic_DNA"/>
</dbReference>
<dbReference type="SMART" id="SM00385">
    <property type="entry name" value="CYCLIN"/>
    <property type="match status" value="2"/>
</dbReference>
<keyword evidence="3" id="KW-0131">Cell cycle</keyword>
<evidence type="ECO:0000313" key="7">
    <source>
        <dbReference type="EMBL" id="KAK4782937.1"/>
    </source>
</evidence>
<dbReference type="InterPro" id="IPR048258">
    <property type="entry name" value="Cyclins_cyclin-box"/>
</dbReference>
<evidence type="ECO:0000256" key="4">
    <source>
        <dbReference type="RuleBase" id="RU000383"/>
    </source>
</evidence>
<feature type="compositionally biased region" description="Basic and acidic residues" evidence="5">
    <location>
        <begin position="203"/>
        <end position="212"/>
    </location>
</feature>
<evidence type="ECO:0000256" key="5">
    <source>
        <dbReference type="SAM" id="MobiDB-lite"/>
    </source>
</evidence>
<keyword evidence="8" id="KW-1185">Reference proteome</keyword>
<dbReference type="Pfam" id="PF02984">
    <property type="entry name" value="Cyclin_C"/>
    <property type="match status" value="1"/>
</dbReference>
<dbReference type="Gene3D" id="1.10.472.10">
    <property type="entry name" value="Cyclin-like"/>
    <property type="match status" value="2"/>
</dbReference>
<organism evidence="7 8">
    <name type="scientific">Trapa natans</name>
    <name type="common">Water chestnut</name>
    <dbReference type="NCBI Taxonomy" id="22666"/>
    <lineage>
        <taxon>Eukaryota</taxon>
        <taxon>Viridiplantae</taxon>
        <taxon>Streptophyta</taxon>
        <taxon>Embryophyta</taxon>
        <taxon>Tracheophyta</taxon>
        <taxon>Spermatophyta</taxon>
        <taxon>Magnoliopsida</taxon>
        <taxon>eudicotyledons</taxon>
        <taxon>Gunneridae</taxon>
        <taxon>Pentapetalae</taxon>
        <taxon>rosids</taxon>
        <taxon>malvids</taxon>
        <taxon>Myrtales</taxon>
        <taxon>Lythraceae</taxon>
        <taxon>Trapa</taxon>
    </lineage>
</organism>
<dbReference type="InterPro" id="IPR036915">
    <property type="entry name" value="Cyclin-like_sf"/>
</dbReference>
<comment type="caution">
    <text evidence="7">The sequence shown here is derived from an EMBL/GenBank/DDBJ whole genome shotgun (WGS) entry which is preliminary data.</text>
</comment>
<dbReference type="PROSITE" id="PS00292">
    <property type="entry name" value="CYCLINS"/>
    <property type="match status" value="1"/>
</dbReference>
<evidence type="ECO:0000256" key="1">
    <source>
        <dbReference type="ARBA" id="ARBA00022618"/>
    </source>
</evidence>
<feature type="domain" description="Cyclin-like" evidence="6">
    <location>
        <begin position="488"/>
        <end position="566"/>
    </location>
</feature>
<feature type="compositionally biased region" description="Polar residues" evidence="5">
    <location>
        <begin position="213"/>
        <end position="225"/>
    </location>
</feature>